<accession>A0A1Z5JS61</accession>
<keyword evidence="2" id="KW-1185">Reference proteome</keyword>
<dbReference type="Proteomes" id="UP000198406">
    <property type="component" value="Unassembled WGS sequence"/>
</dbReference>
<dbReference type="AlphaFoldDB" id="A0A1Z5JS61"/>
<protein>
    <submittedName>
        <fullName evidence="1">Uncharacterized protein</fullName>
    </submittedName>
</protein>
<organism evidence="1 2">
    <name type="scientific">Fistulifera solaris</name>
    <name type="common">Oleaginous diatom</name>
    <dbReference type="NCBI Taxonomy" id="1519565"/>
    <lineage>
        <taxon>Eukaryota</taxon>
        <taxon>Sar</taxon>
        <taxon>Stramenopiles</taxon>
        <taxon>Ochrophyta</taxon>
        <taxon>Bacillariophyta</taxon>
        <taxon>Bacillariophyceae</taxon>
        <taxon>Bacillariophycidae</taxon>
        <taxon>Naviculales</taxon>
        <taxon>Naviculaceae</taxon>
        <taxon>Fistulifera</taxon>
    </lineage>
</organism>
<sequence>MMYPLLSAIGANKQSDRSSIDDSSIIIGNRETRCILRHRLVPKSRSYDFFTILEPIIENKAHESSVEVNEEQREFNRPQLLQRTSATDWSELSCIIHDDIAESSTMHQQHHHSLAVTEDEVLELVTRACDGLHLADC</sequence>
<comment type="caution">
    <text evidence="1">The sequence shown here is derived from an EMBL/GenBank/DDBJ whole genome shotgun (WGS) entry which is preliminary data.</text>
</comment>
<name>A0A1Z5JS61_FISSO</name>
<dbReference type="InParanoid" id="A0A1Z5JS61"/>
<evidence type="ECO:0000313" key="1">
    <source>
        <dbReference type="EMBL" id="GAX16601.1"/>
    </source>
</evidence>
<proteinExistence type="predicted"/>
<dbReference type="EMBL" id="BDSP01000107">
    <property type="protein sequence ID" value="GAX16601.1"/>
    <property type="molecule type" value="Genomic_DNA"/>
</dbReference>
<evidence type="ECO:0000313" key="2">
    <source>
        <dbReference type="Proteomes" id="UP000198406"/>
    </source>
</evidence>
<reference evidence="1 2" key="1">
    <citation type="journal article" date="2015" name="Plant Cell">
        <title>Oil accumulation by the oleaginous diatom Fistulifera solaris as revealed by the genome and transcriptome.</title>
        <authorList>
            <person name="Tanaka T."/>
            <person name="Maeda Y."/>
            <person name="Veluchamy A."/>
            <person name="Tanaka M."/>
            <person name="Abida H."/>
            <person name="Marechal E."/>
            <person name="Bowler C."/>
            <person name="Muto M."/>
            <person name="Sunaga Y."/>
            <person name="Tanaka M."/>
            <person name="Yoshino T."/>
            <person name="Taniguchi T."/>
            <person name="Fukuda Y."/>
            <person name="Nemoto M."/>
            <person name="Matsumoto M."/>
            <person name="Wong P.S."/>
            <person name="Aburatani S."/>
            <person name="Fujibuchi W."/>
        </authorList>
    </citation>
    <scope>NUCLEOTIDE SEQUENCE [LARGE SCALE GENOMIC DNA]</scope>
    <source>
        <strain evidence="1 2">JPCC DA0580</strain>
    </source>
</reference>
<gene>
    <name evidence="1" type="ORF">FisN_7Lh333</name>
</gene>